<dbReference type="EMBL" id="JYFQ01000013">
    <property type="protein sequence ID" value="KKZ14560.1"/>
    <property type="molecule type" value="Genomic_DNA"/>
</dbReference>
<comment type="caution">
    <text evidence="5">The sequence shown here is derived from an EMBL/GenBank/DDBJ whole genome shotgun (WGS) entry which is preliminary data.</text>
</comment>
<accession>A0A0G8AZ40</accession>
<evidence type="ECO:0000256" key="2">
    <source>
        <dbReference type="ARBA" id="ARBA00022603"/>
    </source>
</evidence>
<proteinExistence type="predicted"/>
<dbReference type="Gene3D" id="3.40.50.150">
    <property type="entry name" value="Vaccinia Virus protein VP39"/>
    <property type="match status" value="1"/>
</dbReference>
<reference evidence="5 6" key="2">
    <citation type="submission" date="2015-05" db="EMBL/GenBank/DDBJ databases">
        <title>Lifestyle Evolution in Cyanobacterial Symbionts of Sponges.</title>
        <authorList>
            <person name="Burgsdorf I."/>
            <person name="Slaby B.M."/>
            <person name="Handley K.M."/>
            <person name="Haber M."/>
            <person name="Blom J."/>
            <person name="Marshall C.W."/>
            <person name="Gilbert J.A."/>
            <person name="Hentschel U."/>
            <person name="Steindler L."/>
        </authorList>
    </citation>
    <scope>NUCLEOTIDE SEQUENCE [LARGE SCALE GENOMIC DNA]</scope>
    <source>
        <strain evidence="5">15L</strain>
    </source>
</reference>
<evidence type="ECO:0008006" key="7">
    <source>
        <dbReference type="Google" id="ProtNLM"/>
    </source>
</evidence>
<name>A0A0G8AZ40_9SYNE</name>
<evidence type="ECO:0000256" key="4">
    <source>
        <dbReference type="ARBA" id="ARBA00022691"/>
    </source>
</evidence>
<dbReference type="GO" id="GO:0008757">
    <property type="term" value="F:S-adenosylmethionine-dependent methyltransferase activity"/>
    <property type="evidence" value="ECO:0007669"/>
    <property type="project" value="InterPro"/>
</dbReference>
<keyword evidence="3" id="KW-0808">Transferase</keyword>
<evidence type="ECO:0000313" key="6">
    <source>
        <dbReference type="Proteomes" id="UP000035037"/>
    </source>
</evidence>
<protein>
    <recommendedName>
        <fullName evidence="7">Thiopurine S-methyltransferase</fullName>
    </recommendedName>
</protein>
<dbReference type="PANTHER" id="PTHR32183">
    <property type="match status" value="1"/>
</dbReference>
<keyword evidence="4" id="KW-0949">S-adenosyl-L-methionine</keyword>
<gene>
    <name evidence="5" type="ORF">TQ37_00780</name>
</gene>
<dbReference type="InterPro" id="IPR029063">
    <property type="entry name" value="SAM-dependent_MTases_sf"/>
</dbReference>
<dbReference type="Proteomes" id="UP000035037">
    <property type="component" value="Unassembled WGS sequence"/>
</dbReference>
<dbReference type="PANTHER" id="PTHR32183:SF6">
    <property type="entry name" value="CYSTEINE SULFINATE DESULFINASE_CYSTEINE DESULFURASE AND RELATED ENZYMES"/>
    <property type="match status" value="1"/>
</dbReference>
<dbReference type="GO" id="GO:0032259">
    <property type="term" value="P:methylation"/>
    <property type="evidence" value="ECO:0007669"/>
    <property type="project" value="UniProtKB-KW"/>
</dbReference>
<reference evidence="5 6" key="1">
    <citation type="submission" date="2015-02" db="EMBL/GenBank/DDBJ databases">
        <authorList>
            <person name="Slaby B."/>
            <person name="Hentschel U."/>
        </authorList>
    </citation>
    <scope>NUCLEOTIDE SEQUENCE [LARGE SCALE GENOMIC DNA]</scope>
    <source>
        <strain evidence="5">15L</strain>
    </source>
</reference>
<dbReference type="AlphaFoldDB" id="A0A0G8AZ40"/>
<keyword evidence="1" id="KW-0597">Phosphoprotein</keyword>
<dbReference type="PATRIC" id="fig|1608419.3.peg.364"/>
<dbReference type="CDD" id="cd02440">
    <property type="entry name" value="AdoMet_MTases"/>
    <property type="match status" value="1"/>
</dbReference>
<evidence type="ECO:0000256" key="1">
    <source>
        <dbReference type="ARBA" id="ARBA00022553"/>
    </source>
</evidence>
<dbReference type="Pfam" id="PF05724">
    <property type="entry name" value="TPMT"/>
    <property type="match status" value="1"/>
</dbReference>
<evidence type="ECO:0000313" key="5">
    <source>
        <dbReference type="EMBL" id="KKZ14560.1"/>
    </source>
</evidence>
<dbReference type="InterPro" id="IPR008854">
    <property type="entry name" value="TPMT"/>
</dbReference>
<dbReference type="PROSITE" id="PS51585">
    <property type="entry name" value="SAM_MT_TPMT"/>
    <property type="match status" value="1"/>
</dbReference>
<dbReference type="SUPFAM" id="SSF53335">
    <property type="entry name" value="S-adenosyl-L-methionine-dependent methyltransferases"/>
    <property type="match status" value="1"/>
</dbReference>
<keyword evidence="2" id="KW-0489">Methyltransferase</keyword>
<sequence>MDSVAPGSLQSEDAAAWRQRWQESNTPWNLGRAAPELVTVLGAWRTAGRALVPGCGHGHEASLLQDLGWNTVGLDVAPEALAAARQRDPRPQWHCGDVLNPPSIWQGSFDLVLEHTCFCALPPRCRQTYAQVVTTLLQSGGHFLGLFWCHSRPDGPPFGSTPQELKTCFGSGLRLITLRQARHSVEDRCGEEWLGQWQKP</sequence>
<organism evidence="5 6">
    <name type="scientific">Candidatus Synechococcus spongiarum 15L</name>
    <dbReference type="NCBI Taxonomy" id="1608419"/>
    <lineage>
        <taxon>Bacteria</taxon>
        <taxon>Bacillati</taxon>
        <taxon>Cyanobacteriota</taxon>
        <taxon>Cyanophyceae</taxon>
        <taxon>Synechococcales</taxon>
        <taxon>Synechococcaceae</taxon>
        <taxon>Synechococcus</taxon>
    </lineage>
</organism>
<evidence type="ECO:0000256" key="3">
    <source>
        <dbReference type="ARBA" id="ARBA00022679"/>
    </source>
</evidence>